<dbReference type="WBParaSite" id="GPLIN_001110200">
    <property type="protein sequence ID" value="GPLIN_001110200"/>
    <property type="gene ID" value="GPLIN_001110200"/>
</dbReference>
<organism evidence="2 3">
    <name type="scientific">Globodera pallida</name>
    <name type="common">Potato cyst nematode worm</name>
    <name type="synonym">Heterodera pallida</name>
    <dbReference type="NCBI Taxonomy" id="36090"/>
    <lineage>
        <taxon>Eukaryota</taxon>
        <taxon>Metazoa</taxon>
        <taxon>Ecdysozoa</taxon>
        <taxon>Nematoda</taxon>
        <taxon>Chromadorea</taxon>
        <taxon>Rhabditida</taxon>
        <taxon>Tylenchina</taxon>
        <taxon>Tylenchomorpha</taxon>
        <taxon>Tylenchoidea</taxon>
        <taxon>Heteroderidae</taxon>
        <taxon>Heteroderinae</taxon>
        <taxon>Globodera</taxon>
    </lineage>
</organism>
<name>A0A183CDZ8_GLOPA</name>
<dbReference type="AlphaFoldDB" id="A0A183CDZ8"/>
<proteinExistence type="predicted"/>
<evidence type="ECO:0000256" key="1">
    <source>
        <dbReference type="SAM" id="SignalP"/>
    </source>
</evidence>
<accession>A0A183CDZ8</accession>
<evidence type="ECO:0000313" key="2">
    <source>
        <dbReference type="Proteomes" id="UP000050741"/>
    </source>
</evidence>
<keyword evidence="2" id="KW-1185">Reference proteome</keyword>
<dbReference type="Proteomes" id="UP000050741">
    <property type="component" value="Unassembled WGS sequence"/>
</dbReference>
<feature type="chain" id="PRO_5008147459" evidence="1">
    <location>
        <begin position="28"/>
        <end position="89"/>
    </location>
</feature>
<reference evidence="3" key="2">
    <citation type="submission" date="2016-06" db="UniProtKB">
        <authorList>
            <consortium name="WormBaseParasite"/>
        </authorList>
    </citation>
    <scope>IDENTIFICATION</scope>
</reference>
<reference evidence="2" key="1">
    <citation type="submission" date="2014-05" db="EMBL/GenBank/DDBJ databases">
        <title>The genome and life-stage specific transcriptomes of Globodera pallida elucidate key aspects of plant parasitism by a cyst nematode.</title>
        <authorList>
            <person name="Cotton J.A."/>
            <person name="Lilley C.J."/>
            <person name="Jones L.M."/>
            <person name="Kikuchi T."/>
            <person name="Reid A.J."/>
            <person name="Thorpe P."/>
            <person name="Tsai I.J."/>
            <person name="Beasley H."/>
            <person name="Blok V."/>
            <person name="Cock P.J.A."/>
            <person name="Van den Akker S.E."/>
            <person name="Holroyd N."/>
            <person name="Hunt M."/>
            <person name="Mantelin S."/>
            <person name="Naghra H."/>
            <person name="Pain A."/>
            <person name="Palomares-Rius J.E."/>
            <person name="Zarowiecki M."/>
            <person name="Berriman M."/>
            <person name="Jones J.T."/>
            <person name="Urwin P.E."/>
        </authorList>
    </citation>
    <scope>NUCLEOTIDE SEQUENCE [LARGE SCALE GENOMIC DNA]</scope>
    <source>
        <strain evidence="2">Lindley</strain>
    </source>
</reference>
<sequence length="89" mass="10188">MPKIVLFLVALCIGIILLNDLVLKTAGCNDDGATPIERAKKYAAKYCRKFDEDKCSYESVLIGDDTYYCGWYENKCMLNTHVHRPAHLW</sequence>
<evidence type="ECO:0000313" key="3">
    <source>
        <dbReference type="WBParaSite" id="GPLIN_001110200"/>
    </source>
</evidence>
<feature type="signal peptide" evidence="1">
    <location>
        <begin position="1"/>
        <end position="27"/>
    </location>
</feature>
<keyword evidence="1" id="KW-0732">Signal</keyword>
<protein>
    <submittedName>
        <fullName evidence="3">Kazal-like domain-containing protein</fullName>
    </submittedName>
</protein>